<feature type="domain" description="Integrator complex subunit 1 RPB2-binding" evidence="2">
    <location>
        <begin position="401"/>
        <end position="540"/>
    </location>
</feature>
<evidence type="ECO:0000256" key="1">
    <source>
        <dbReference type="SAM" id="MobiDB-lite"/>
    </source>
</evidence>
<dbReference type="Proteomes" id="UP001054902">
    <property type="component" value="Unassembled WGS sequence"/>
</dbReference>
<name>A0AAD3CZP9_9STRA</name>
<dbReference type="PANTHER" id="PTHR21224:SF1">
    <property type="entry name" value="INTEGRATOR COMPLEX SUBUNIT 1"/>
    <property type="match status" value="1"/>
</dbReference>
<evidence type="ECO:0000313" key="3">
    <source>
        <dbReference type="EMBL" id="GFH54967.1"/>
    </source>
</evidence>
<dbReference type="PANTHER" id="PTHR21224">
    <property type="entry name" value="INTEGRATOR COMPLEX SUBUNIT 1"/>
    <property type="match status" value="1"/>
</dbReference>
<keyword evidence="4" id="KW-1185">Reference proteome</keyword>
<dbReference type="EMBL" id="BLLK01000047">
    <property type="protein sequence ID" value="GFH54967.1"/>
    <property type="molecule type" value="Genomic_DNA"/>
</dbReference>
<accession>A0AAD3CZP9</accession>
<dbReference type="GO" id="GO:0034474">
    <property type="term" value="P:U2 snRNA 3'-end processing"/>
    <property type="evidence" value="ECO:0007669"/>
    <property type="project" value="InterPro"/>
</dbReference>
<feature type="region of interest" description="Disordered" evidence="1">
    <location>
        <begin position="301"/>
        <end position="350"/>
    </location>
</feature>
<protein>
    <recommendedName>
        <fullName evidence="2">Integrator complex subunit 1 RPB2-binding domain-containing protein</fullName>
    </recommendedName>
</protein>
<proteinExistence type="predicted"/>
<dbReference type="GO" id="GO:0032039">
    <property type="term" value="C:integrator complex"/>
    <property type="evidence" value="ECO:0007669"/>
    <property type="project" value="InterPro"/>
</dbReference>
<sequence>MNDQIPPIQTCIDSIKEIGFDRFDQGSAAHSKLFTLCIAFSFHLSHDGQYMDQWKQDTFPSINEIPAMRAIMEDSKLFKIFLSMLSSKPMDAQNNNSNHTSMGGKSSPVPSFGQMKNMTSNKMMQSDQKLLGRKRSLSTNSEGGSVNLSPSRKAFKMKSPLQNGKESIRIPVTGSGSSALAPPLGHYGKSSTLDMNFSVLAAVIFQTTFRYMRHWPAIFMKLYAEDSFGPRIWVDDERCRIFVQNLAASVNSNDPKDYDSSAFVKSFDSFLNDVSILQNQDIDSDSDSGDEVVLEGGTSKVVLSGPIPSSRTNSSMRESDESSSSGEEESVDGDVIMEGVSPKNKSRTLNNDNLSNLREELAPWWKSDVFIRDEVRNRYFGTNRSLGYNFVGCALSNRLEEKVKQNSNLLSALPAFVSISQVRRLSAGQLEKWLQSPALSGLARKLFTAVVTSIENIDPPRSDDVFTIKSILSMKLKANQFQAHKESVIEIVKKVPTKTVSRQVILHLLHEELQRDDIDGIKAANDNQNSLQLLKAVLQNISPSIRNQAVAASILDLVSSTASKDDKQIITTCILLGKIVKILNKSYDGIEMVKAILSESVSVSIEVKCRLIIESMILMVPPILMGNDNKATDVKQRLASDLLSLRKLLLNWILLNFDLQDEDEDAFEAANPKGPEFISILDGVSKPKISSSRHFLIYILLLLVEPSSEKVQSFLFHENNEDVYATKDMNKRLQICYSLGHDIDNELLRMIIDAAIVDKRLGDLNAVAMIETFLFHCRKDSLGKISIDDEILLWDMYRLSEFNLQFGEGENGDIERIACPGLWWRVTVICLILCGSSPQTIGWVMWKENPTLGALMKMSVSNKFRFPTVDCDEERREKMKSGEQSMRDQELHIAELLFLTPDDKKTLALDDEIKLEDDPSFMKGTRTSARQREKMRKEREARLQEEILRRKTEKARIRRTLKDAQKTIILWNPRGNARKPPKKSVDLIFSACEMFQLADSFIHCNDPDFIINTIGSTDRDSIERAYDWLIPTISAFPTVIDRLPPSASCFLLLRAYNQDSAVSNDLLELALPLLSHVQKSILGEYGEEGAKRAADLLFFDIADPNADRRICSRRVLSETLGSICLKSKGCPDILRNEFSWLVAILEIKFSGEIISSALSRIIQAAFLERGKILYVYLSALHYFSDQGVEKAKDFFDGKMFELLASRSNVCSTALERHPDMFRLISNTVVNAFENVPLQGIADPISMVFRRDESEVVELEIPLSLLRASIVLLSNWKESSDPVLSNQMKQISQILLRREFPLEGASSAKLVGSKSPVLTVEEWVALVRANSEEISMEALHCIPEMVLPRLLLCCGLSRNLFRATLERLDNAGKKSEDVGIVFSEMLAPSSVSSWGESWRGSRNIVMRRLLGRLSAQAKDSDSIFQKWLEESVAKLKKTGKAKSNSKKIPGVHDIIAGDVESDDEEIKDDGTNQSNSFEALVCLSRAVLKNEETSILEDIKQNQYRAAEIALDKRISTLSSSTDESQESHENLSLAKNIVDYYRASGDKDLSMRNFLIRWIPLLCRFPTDETFIVLFKGKADDSAKDDTMEVIVTHCLTLWSEKTVKLCQDWVTNILRKEEDSLYSRQNLLKCFLVRISYTNKRVQSIKDATGTDFPQYKFRVEDSAHFVRLAFAVIQEKAIGSIHISWARQDWMLLLLLISSSSAEHLEMIIKAMMDEKYKQEASIAFLLPRIILKLYSAYPLKMSLSDANIREMLVQAVIDLNEEWKTWSNSLDSHFESHLKGLTCSSLQKSQLPIQDFVKKYPLFALKHIHNLKDVLYADAISHSISDIERGRQKVAYKEINSLQYKEREYQVSVVHWGCSFSEPLWVNAIDILLAFPPKVLFTCGELFGLLEILHLYMTLFKVQISVATYKTNKSDAMTITRTRKKFTQFLEELKKHNPDLYSNWATDYIQAMLTKCNIQAP</sequence>
<evidence type="ECO:0000313" key="4">
    <source>
        <dbReference type="Proteomes" id="UP001054902"/>
    </source>
</evidence>
<dbReference type="InterPro" id="IPR022145">
    <property type="entry name" value="INTS1_RPB2-bd"/>
</dbReference>
<dbReference type="Pfam" id="PF12432">
    <property type="entry name" value="INTS1_RP2B-bd"/>
    <property type="match status" value="1"/>
</dbReference>
<organism evidence="3 4">
    <name type="scientific">Chaetoceros tenuissimus</name>
    <dbReference type="NCBI Taxonomy" id="426638"/>
    <lineage>
        <taxon>Eukaryota</taxon>
        <taxon>Sar</taxon>
        <taxon>Stramenopiles</taxon>
        <taxon>Ochrophyta</taxon>
        <taxon>Bacillariophyta</taxon>
        <taxon>Coscinodiscophyceae</taxon>
        <taxon>Chaetocerotophycidae</taxon>
        <taxon>Chaetocerotales</taxon>
        <taxon>Chaetocerotaceae</taxon>
        <taxon>Chaetoceros</taxon>
    </lineage>
</organism>
<gene>
    <name evidence="3" type="ORF">CTEN210_11443</name>
</gene>
<dbReference type="InterPro" id="IPR038902">
    <property type="entry name" value="INTS1"/>
</dbReference>
<evidence type="ECO:0000259" key="2">
    <source>
        <dbReference type="Pfam" id="PF12432"/>
    </source>
</evidence>
<comment type="caution">
    <text evidence="3">The sequence shown here is derived from an EMBL/GenBank/DDBJ whole genome shotgun (WGS) entry which is preliminary data.</text>
</comment>
<reference evidence="3 4" key="1">
    <citation type="journal article" date="2021" name="Sci. Rep.">
        <title>The genome of the diatom Chaetoceros tenuissimus carries an ancient integrated fragment of an extant virus.</title>
        <authorList>
            <person name="Hongo Y."/>
            <person name="Kimura K."/>
            <person name="Takaki Y."/>
            <person name="Yoshida Y."/>
            <person name="Baba S."/>
            <person name="Kobayashi G."/>
            <person name="Nagasaki K."/>
            <person name="Hano T."/>
            <person name="Tomaru Y."/>
        </authorList>
    </citation>
    <scope>NUCLEOTIDE SEQUENCE [LARGE SCALE GENOMIC DNA]</scope>
    <source>
        <strain evidence="3 4">NIES-3715</strain>
    </source>
</reference>